<reference evidence="6" key="1">
    <citation type="submission" date="2022-07" db="EMBL/GenBank/DDBJ databases">
        <title>Genome Sequence of Physisporinus lineatus.</title>
        <authorList>
            <person name="Buettner E."/>
        </authorList>
    </citation>
    <scope>NUCLEOTIDE SEQUENCE</scope>
    <source>
        <strain evidence="6">VT162</strain>
    </source>
</reference>
<organism evidence="6 7">
    <name type="scientific">Meripilus lineatus</name>
    <dbReference type="NCBI Taxonomy" id="2056292"/>
    <lineage>
        <taxon>Eukaryota</taxon>
        <taxon>Fungi</taxon>
        <taxon>Dikarya</taxon>
        <taxon>Basidiomycota</taxon>
        <taxon>Agaricomycotina</taxon>
        <taxon>Agaricomycetes</taxon>
        <taxon>Polyporales</taxon>
        <taxon>Meripilaceae</taxon>
        <taxon>Meripilus</taxon>
    </lineage>
</organism>
<dbReference type="GO" id="GO:0004497">
    <property type="term" value="F:monooxygenase activity"/>
    <property type="evidence" value="ECO:0007669"/>
    <property type="project" value="InterPro"/>
</dbReference>
<proteinExistence type="predicted"/>
<gene>
    <name evidence="6" type="ORF">NLI96_g2926</name>
</gene>
<dbReference type="Proteomes" id="UP001212997">
    <property type="component" value="Unassembled WGS sequence"/>
</dbReference>
<evidence type="ECO:0000256" key="5">
    <source>
        <dbReference type="SAM" id="MobiDB-lite"/>
    </source>
</evidence>
<evidence type="ECO:0000256" key="4">
    <source>
        <dbReference type="ARBA" id="ARBA00023004"/>
    </source>
</evidence>
<keyword evidence="1" id="KW-0479">Metal-binding</keyword>
<dbReference type="GO" id="GO:0016705">
    <property type="term" value="F:oxidoreductase activity, acting on paired donors, with incorporation or reduction of molecular oxygen"/>
    <property type="evidence" value="ECO:0007669"/>
    <property type="project" value="InterPro"/>
</dbReference>
<dbReference type="GO" id="GO:0004601">
    <property type="term" value="F:peroxidase activity"/>
    <property type="evidence" value="ECO:0007669"/>
    <property type="project" value="InterPro"/>
</dbReference>
<keyword evidence="3" id="KW-0560">Oxidoreductase</keyword>
<dbReference type="SUPFAM" id="SSF48113">
    <property type="entry name" value="Heme-dependent peroxidases"/>
    <property type="match status" value="1"/>
</dbReference>
<comment type="caution">
    <text evidence="6">The sequence shown here is derived from an EMBL/GenBank/DDBJ whole genome shotgun (WGS) entry which is preliminary data.</text>
</comment>
<evidence type="ECO:0000313" key="6">
    <source>
        <dbReference type="EMBL" id="KAJ3488317.1"/>
    </source>
</evidence>
<keyword evidence="4" id="KW-0408">Iron</keyword>
<protein>
    <submittedName>
        <fullName evidence="6">Uncharacterized protein</fullName>
    </submittedName>
</protein>
<dbReference type="InterPro" id="IPR032675">
    <property type="entry name" value="LRR_dom_sf"/>
</dbReference>
<dbReference type="Gene3D" id="1.10.640.10">
    <property type="entry name" value="Haem peroxidase domain superfamily, animal type"/>
    <property type="match status" value="2"/>
</dbReference>
<feature type="region of interest" description="Disordered" evidence="5">
    <location>
        <begin position="361"/>
        <end position="390"/>
    </location>
</feature>
<name>A0AAD5V7W9_9APHY</name>
<dbReference type="PROSITE" id="PS50292">
    <property type="entry name" value="PEROXIDASE_3"/>
    <property type="match status" value="1"/>
</dbReference>
<keyword evidence="2" id="KW-0223">Dioxygenase</keyword>
<dbReference type="InterPro" id="IPR037120">
    <property type="entry name" value="Haem_peroxidase_sf_animal"/>
</dbReference>
<keyword evidence="7" id="KW-1185">Reference proteome</keyword>
<evidence type="ECO:0000256" key="2">
    <source>
        <dbReference type="ARBA" id="ARBA00022964"/>
    </source>
</evidence>
<evidence type="ECO:0000256" key="3">
    <source>
        <dbReference type="ARBA" id="ARBA00023002"/>
    </source>
</evidence>
<dbReference type="InterPro" id="IPR010255">
    <property type="entry name" value="Haem_peroxidase_sf"/>
</dbReference>
<dbReference type="InterPro" id="IPR036396">
    <property type="entry name" value="Cyt_P450_sf"/>
</dbReference>
<dbReference type="PANTHER" id="PTHR11903:SF37">
    <property type="entry name" value="PSI-PRODUCING OXYGENASE A"/>
    <property type="match status" value="1"/>
</dbReference>
<dbReference type="Pfam" id="PF03098">
    <property type="entry name" value="An_peroxidase"/>
    <property type="match status" value="1"/>
</dbReference>
<dbReference type="SUPFAM" id="SSF48264">
    <property type="entry name" value="Cytochrome P450"/>
    <property type="match status" value="1"/>
</dbReference>
<evidence type="ECO:0000256" key="1">
    <source>
        <dbReference type="ARBA" id="ARBA00022723"/>
    </source>
</evidence>
<dbReference type="GO" id="GO:0051213">
    <property type="term" value="F:dioxygenase activity"/>
    <property type="evidence" value="ECO:0007669"/>
    <property type="project" value="UniProtKB-KW"/>
</dbReference>
<dbReference type="GO" id="GO:0006979">
    <property type="term" value="P:response to oxidative stress"/>
    <property type="evidence" value="ECO:0007669"/>
    <property type="project" value="InterPro"/>
</dbReference>
<dbReference type="GO" id="GO:0005506">
    <property type="term" value="F:iron ion binding"/>
    <property type="evidence" value="ECO:0007669"/>
    <property type="project" value="InterPro"/>
</dbReference>
<dbReference type="Gene3D" id="3.80.10.10">
    <property type="entry name" value="Ribonuclease Inhibitor"/>
    <property type="match status" value="1"/>
</dbReference>
<dbReference type="EMBL" id="JANAWD010000069">
    <property type="protein sequence ID" value="KAJ3488317.1"/>
    <property type="molecule type" value="Genomic_DNA"/>
</dbReference>
<sequence length="1533" mass="172486">MSIQYYKAVGTLIYLSVILRATNSTQLTVSQLTATRLVKTRENLDDRRNSVTMLLGALSQQSQRAARSKLLNDIIVTALYETLPRIPVAFVGTDAPAAGRGRSSRAQNHIDSELDYVSRIPFEFRSPDGSQNCTISPHVGQAGTPYFRVCQPKHPLPYNTLPEVGLIFDTLLRARNWKSHPNGTSSLFFAFASLVTHQLFRTDPLDFTRNNTSSYLDLSILYGVDQIQQDSYVADMILKINERGRWTDPPPIDGFKRALQDEEIFQLARNVNCGHFASMFVGDYLSCILGLGRDGSSWTLNPFDPIRDQDGRLTFGGEGNQCSVEFSLLYRWQATTAQTDVVGSENACGNVSDCIGDGGSPEHDLSDANFRNQRNSDPKPRTRTFAGIRRGPDGKFSDDDIARILHDATEKPAGAFRARGIPNSMRTVEMLNMDQARFWGVCTLNEFRRCLGLRRYERFEEWNSDPAISSMARQLYGHIDNLELYPGLHAEDTIPVGPGNGLCAGYTMYRALLSDIICLVRSDRFYTHHFTPNNLTSWGFQDCARDTSNGAFGAALPKLLFRHLPRHYAANSTYALYPFYTPHTAKRNLAALEKKGIIQCANLYHFDRPKGRSSPKVVDTLLGIRHILSDPTAYKTMDHAELGLLLAPRNPKDRKRLCRALFPDQETTDTHTAWYKQKAFDLIKEHSYKFDGVPGIRVDIIRNVINLVSVHWASQWMIGLPIKDESNPKGLLTEQEIYRSFTLIYTATSINIAPEHAFTLRTVANPLIGVLNRCTLKSLNEVSPRMVEIPPSLRLLAQSDRPVEVLAAQVLGSAVTLSVSLAQSCVHVVDFYINDERAAERAKIMQLARRSDRASFELLKGYVREGQRLNPQHAGLYRIATAADIIPIGSGKPPLNVQPGDSIYASLRSAQLNPDDFPDPQRVDPTRPARLYQAVYAEFHHYPSKDFFINTIAEMLRIIFRLKNVRRAPGNAGRLMSLVQDTAEMCDKTNLLLRMDNFDSRCVCVAVNARKLPEANGLLGCLGAPSASQTNLESPSEDWEVSLKRPVRLLRIPWFVEFTSLKSEFLLFHDLPLVPHCDGILKLNTDAIAEIMTHIEDPQELSSLMKTCHILYAIGVSPLLQLPIHIDTDSSLASFRDFLSADPYESNRRSEIVRSLDIDLVVGPEEATSVVDIIARCSNLQELSISYSYFFFDMCPHAVRVMANLTRLIDVTLESAKSNAISWLRETKSPLSRLEIVMSDMGDDEDLSPILSRFSNTLTALRISNVRLVESNGQFIHLRTLKIYSWHFISAATIAHSFPNLESLDIMVDLLPGHAGDEVIRQHALNKASLSSRGLSLPTLRYLKGDPQYLLSAGIDPRAREFKGDQLGDWNMLWLLKLLRLVQPSTLRLPIQTDEFEDVPLVVFFESLFEENLSIEKLRLFIDFEDEKDKVVEEFIEAFPSTIKGKSFKSFCLKMRQSKRKSRSCLRTLDVVKFIAKISVMSPDTQNITVKLRPGSSMSISIDEEYQETGKTFRDLREELQERGSILGDITAS</sequence>
<evidence type="ECO:0000313" key="7">
    <source>
        <dbReference type="Proteomes" id="UP001212997"/>
    </source>
</evidence>
<dbReference type="Gene3D" id="1.10.630.10">
    <property type="entry name" value="Cytochrome P450"/>
    <property type="match status" value="1"/>
</dbReference>
<dbReference type="GO" id="GO:0006631">
    <property type="term" value="P:fatty acid metabolic process"/>
    <property type="evidence" value="ECO:0007669"/>
    <property type="project" value="UniProtKB-ARBA"/>
</dbReference>
<dbReference type="PANTHER" id="PTHR11903">
    <property type="entry name" value="PROSTAGLANDIN G/H SYNTHASE"/>
    <property type="match status" value="1"/>
</dbReference>
<dbReference type="GO" id="GO:0020037">
    <property type="term" value="F:heme binding"/>
    <property type="evidence" value="ECO:0007669"/>
    <property type="project" value="InterPro"/>
</dbReference>
<dbReference type="InterPro" id="IPR019791">
    <property type="entry name" value="Haem_peroxidase_animal"/>
</dbReference>
<dbReference type="InterPro" id="IPR050783">
    <property type="entry name" value="Oxylipin_biosynth_metab"/>
</dbReference>
<accession>A0AAD5V7W9</accession>
<dbReference type="SUPFAM" id="SSF52047">
    <property type="entry name" value="RNI-like"/>
    <property type="match status" value="1"/>
</dbReference>